<dbReference type="RefSeq" id="XP_031869162.1">
    <property type="nucleotide sequence ID" value="XM_032014481.1"/>
</dbReference>
<dbReference type="Pfam" id="PF13358">
    <property type="entry name" value="DDE_3"/>
    <property type="match status" value="1"/>
</dbReference>
<dbReference type="AlphaFoldDB" id="A0A370TLV3"/>
<dbReference type="Gene3D" id="1.10.10.10">
    <property type="entry name" value="Winged helix-like DNA-binding domain superfamily/Winged helix DNA-binding domain"/>
    <property type="match status" value="1"/>
</dbReference>
<reference evidence="3 4" key="1">
    <citation type="journal article" date="2018" name="IMA Fungus">
        <title>IMA Genome-F 9: Draft genome sequence of Annulohypoxylon stygium, Aspergillus mulundensis, Berkeleyomyces basicola (syn. Thielaviopsis basicola), Ceratocystis smalleyi, two Cercospora beticola strains, Coleophoma cylindrospora, Fusarium fracticaudum, Phialophora cf. hyalina, and Morchella septimelata.</title>
        <authorList>
            <person name="Wingfield B.D."/>
            <person name="Bills G.F."/>
            <person name="Dong Y."/>
            <person name="Huang W."/>
            <person name="Nel W.J."/>
            <person name="Swalarsk-Parry B.S."/>
            <person name="Vaghefi N."/>
            <person name="Wilken P.M."/>
            <person name="An Z."/>
            <person name="de Beer Z.W."/>
            <person name="De Vos L."/>
            <person name="Chen L."/>
            <person name="Duong T.A."/>
            <person name="Gao Y."/>
            <person name="Hammerbacher A."/>
            <person name="Kikkert J.R."/>
            <person name="Li Y."/>
            <person name="Li H."/>
            <person name="Li K."/>
            <person name="Li Q."/>
            <person name="Liu X."/>
            <person name="Ma X."/>
            <person name="Naidoo K."/>
            <person name="Pethybridge S.J."/>
            <person name="Sun J."/>
            <person name="Steenkamp E.T."/>
            <person name="van der Nest M.A."/>
            <person name="van Wyk S."/>
            <person name="Wingfield M.J."/>
            <person name="Xiong C."/>
            <person name="Yue Q."/>
            <person name="Zhang X."/>
        </authorList>
    </citation>
    <scope>NUCLEOTIDE SEQUENCE [LARGE SCALE GENOMIC DNA]</scope>
    <source>
        <strain evidence="3 4">BP 5553</strain>
    </source>
</reference>
<accession>A0A370TLV3</accession>
<gene>
    <name evidence="3" type="ORF">BP5553_05858</name>
</gene>
<dbReference type="Pfam" id="PF01498">
    <property type="entry name" value="HTH_Tnp_Tc3_2"/>
    <property type="match status" value="1"/>
</dbReference>
<dbReference type="Proteomes" id="UP000254866">
    <property type="component" value="Unassembled WGS sequence"/>
</dbReference>
<dbReference type="SUPFAM" id="SSF53098">
    <property type="entry name" value="Ribonuclease H-like"/>
    <property type="match status" value="1"/>
</dbReference>
<feature type="domain" description="Tc1-like transposase DDE" evidence="2">
    <location>
        <begin position="220"/>
        <end position="306"/>
    </location>
</feature>
<evidence type="ECO:0000313" key="3">
    <source>
        <dbReference type="EMBL" id="RDL36506.1"/>
    </source>
</evidence>
<dbReference type="GO" id="GO:0015074">
    <property type="term" value="P:DNA integration"/>
    <property type="evidence" value="ECO:0007669"/>
    <property type="project" value="InterPro"/>
</dbReference>
<dbReference type="GeneID" id="43598707"/>
<dbReference type="InterPro" id="IPR002492">
    <property type="entry name" value="Transposase_Tc1-like"/>
</dbReference>
<dbReference type="InterPro" id="IPR012337">
    <property type="entry name" value="RNaseH-like_sf"/>
</dbReference>
<dbReference type="PANTHER" id="PTHR23022:SF135">
    <property type="entry name" value="SI:DKEY-77F5.3"/>
    <property type="match status" value="1"/>
</dbReference>
<feature type="domain" description="Transposase Tc1-like" evidence="1">
    <location>
        <begin position="77"/>
        <end position="143"/>
    </location>
</feature>
<evidence type="ECO:0000313" key="4">
    <source>
        <dbReference type="Proteomes" id="UP000254866"/>
    </source>
</evidence>
<dbReference type="PANTHER" id="PTHR23022">
    <property type="entry name" value="TRANSPOSABLE ELEMENT-RELATED"/>
    <property type="match status" value="1"/>
</dbReference>
<dbReference type="GO" id="GO:0003677">
    <property type="term" value="F:DNA binding"/>
    <property type="evidence" value="ECO:0007669"/>
    <property type="project" value="InterPro"/>
</dbReference>
<protein>
    <recommendedName>
        <fullName evidence="5">Tc1-like transposase DDE domain-containing protein</fullName>
    </recommendedName>
</protein>
<comment type="caution">
    <text evidence="3">The sequence shown here is derived from an EMBL/GenBank/DDBJ whole genome shotgun (WGS) entry which is preliminary data.</text>
</comment>
<dbReference type="STRING" id="2656787.A0A370TLV3"/>
<dbReference type="InterPro" id="IPR009057">
    <property type="entry name" value="Homeodomain-like_sf"/>
</dbReference>
<dbReference type="NCBIfam" id="NF033545">
    <property type="entry name" value="transpos_IS630"/>
    <property type="match status" value="1"/>
</dbReference>
<dbReference type="InterPro" id="IPR052338">
    <property type="entry name" value="Transposase_5"/>
</dbReference>
<keyword evidence="4" id="KW-1185">Reference proteome</keyword>
<dbReference type="OrthoDB" id="3599154at2759"/>
<dbReference type="Gene3D" id="3.30.420.10">
    <property type="entry name" value="Ribonuclease H-like superfamily/Ribonuclease H"/>
    <property type="match status" value="1"/>
</dbReference>
<dbReference type="InterPro" id="IPR038717">
    <property type="entry name" value="Tc1-like_DDE_dom"/>
</dbReference>
<name>A0A370TLV3_9HELO</name>
<evidence type="ECO:0000259" key="1">
    <source>
        <dbReference type="Pfam" id="PF01498"/>
    </source>
</evidence>
<dbReference type="InterPro" id="IPR047655">
    <property type="entry name" value="Transpos_IS630-like"/>
</dbReference>
<evidence type="ECO:0000259" key="2">
    <source>
        <dbReference type="Pfam" id="PF13358"/>
    </source>
</evidence>
<dbReference type="InterPro" id="IPR036397">
    <property type="entry name" value="RNaseH_sf"/>
</dbReference>
<evidence type="ECO:0008006" key="5">
    <source>
        <dbReference type="Google" id="ProtNLM"/>
    </source>
</evidence>
<dbReference type="SUPFAM" id="SSF46689">
    <property type="entry name" value="Homeodomain-like"/>
    <property type="match status" value="1"/>
</dbReference>
<dbReference type="EMBL" id="NPIC01000004">
    <property type="protein sequence ID" value="RDL36506.1"/>
    <property type="molecule type" value="Genomic_DNA"/>
</dbReference>
<dbReference type="GO" id="GO:0006313">
    <property type="term" value="P:DNA transposition"/>
    <property type="evidence" value="ECO:0007669"/>
    <property type="project" value="InterPro"/>
</dbReference>
<sequence>MGRIRKTTRTELTPVERGQIFDRWQCGQSIASISAHFDRPRSTIASVIDRYKLQPKPTFQNKPRSGRKPVLAPRAERALLRHIIKAPTETLFALCSPSKSGIQISRNTVRQTLKKYGKAKRKPRKKPWLRPANKIKRVDWARSEKKVKRDYNTVCWSDEVTFFIGEDGSTTYVTRGPGEEWEDKNLKPTFKSGRIGVGVWSCFCGDEMGPLVIVPKGERMTAERYRGVLKEHFIPFYRRMRRKYGPSVVIQQDNAPWHKAKTVQALLKASRVKVLFWPPQSPDLSPIENLWKQIKDILGKGKYRVKNISDIEAALAKAWPLISKEVLLKLNASMPGRLNIVIKNKGGSIKY</sequence>
<organism evidence="3 4">
    <name type="scientific">Venustampulla echinocandica</name>
    <dbReference type="NCBI Taxonomy" id="2656787"/>
    <lineage>
        <taxon>Eukaryota</taxon>
        <taxon>Fungi</taxon>
        <taxon>Dikarya</taxon>
        <taxon>Ascomycota</taxon>
        <taxon>Pezizomycotina</taxon>
        <taxon>Leotiomycetes</taxon>
        <taxon>Helotiales</taxon>
        <taxon>Pleuroascaceae</taxon>
        <taxon>Venustampulla</taxon>
    </lineage>
</organism>
<dbReference type="InterPro" id="IPR036388">
    <property type="entry name" value="WH-like_DNA-bd_sf"/>
</dbReference>
<proteinExistence type="predicted"/>